<keyword evidence="3" id="KW-0812">Transmembrane</keyword>
<dbReference type="EMBL" id="BQKI01000007">
    <property type="protein sequence ID" value="GJM99469.1"/>
    <property type="molecule type" value="Genomic_DNA"/>
</dbReference>
<dbReference type="InterPro" id="IPR003609">
    <property type="entry name" value="Pan_app"/>
</dbReference>
<evidence type="ECO:0000256" key="2">
    <source>
        <dbReference type="ARBA" id="ARBA00023157"/>
    </source>
</evidence>
<dbReference type="GO" id="GO:0048544">
    <property type="term" value="P:recognition of pollen"/>
    <property type="evidence" value="ECO:0007669"/>
    <property type="project" value="InterPro"/>
</dbReference>
<accession>A0AAV5CNM1</accession>
<dbReference type="Pfam" id="PF00954">
    <property type="entry name" value="S_locus_glycop"/>
    <property type="match status" value="1"/>
</dbReference>
<protein>
    <recommendedName>
        <fullName evidence="4">Apple domain-containing protein</fullName>
    </recommendedName>
</protein>
<evidence type="ECO:0000256" key="1">
    <source>
        <dbReference type="ARBA" id="ARBA00022729"/>
    </source>
</evidence>
<organism evidence="5 6">
    <name type="scientific">Eleusine coracana subsp. coracana</name>
    <dbReference type="NCBI Taxonomy" id="191504"/>
    <lineage>
        <taxon>Eukaryota</taxon>
        <taxon>Viridiplantae</taxon>
        <taxon>Streptophyta</taxon>
        <taxon>Embryophyta</taxon>
        <taxon>Tracheophyta</taxon>
        <taxon>Spermatophyta</taxon>
        <taxon>Magnoliopsida</taxon>
        <taxon>Liliopsida</taxon>
        <taxon>Poales</taxon>
        <taxon>Poaceae</taxon>
        <taxon>PACMAD clade</taxon>
        <taxon>Chloridoideae</taxon>
        <taxon>Cynodonteae</taxon>
        <taxon>Eleusininae</taxon>
        <taxon>Eleusine</taxon>
    </lineage>
</organism>
<dbReference type="InterPro" id="IPR000858">
    <property type="entry name" value="S_locus_glycoprot_dom"/>
</dbReference>
<keyword evidence="2" id="KW-1015">Disulfide bond</keyword>
<dbReference type="Proteomes" id="UP001054889">
    <property type="component" value="Unassembled WGS sequence"/>
</dbReference>
<dbReference type="CDD" id="cd01098">
    <property type="entry name" value="PAN_AP_plant"/>
    <property type="match status" value="1"/>
</dbReference>
<keyword evidence="3" id="KW-1133">Transmembrane helix</keyword>
<evidence type="ECO:0000313" key="6">
    <source>
        <dbReference type="Proteomes" id="UP001054889"/>
    </source>
</evidence>
<dbReference type="PANTHER" id="PTHR32444:SF118">
    <property type="entry name" value="OS09G0551150 PROTEIN"/>
    <property type="match status" value="1"/>
</dbReference>
<sequence>MRSAPYTGYMVDSQYQANASSFTYMAVVATDEDIYISYSLSDGAPHTRYVLAYSGEFLLQIWNSNSSAWVVIRKWPNSMCNHYGYCGPYGYCDNTVAVRTCRCLDGFEPTNLEDWNRGRFSQGCRRKEALQCGDGFLAVPGVKAPDKFVHVRNRTSQECAAECSRNCSCVAYAYADLGQSLSKSTGDGTRCLVWDGDLIDTEMMSDTAGRDTLYIRVAGLDAGARPKKTNALRIVLPTVLISGILILPGISLSWLKFKALLCTQENPDDRPLMSSIVLALENGSTTLPLPNRPAYSTHANHEVEQIRGNIVEDSINSCTLTNIEGR</sequence>
<evidence type="ECO:0000259" key="4">
    <source>
        <dbReference type="PROSITE" id="PS50948"/>
    </source>
</evidence>
<dbReference type="PANTHER" id="PTHR32444">
    <property type="entry name" value="BULB-TYPE LECTIN DOMAIN-CONTAINING PROTEIN"/>
    <property type="match status" value="1"/>
</dbReference>
<proteinExistence type="predicted"/>
<feature type="domain" description="Apple" evidence="4">
    <location>
        <begin position="132"/>
        <end position="218"/>
    </location>
</feature>
<keyword evidence="6" id="KW-1185">Reference proteome</keyword>
<reference evidence="5" key="2">
    <citation type="submission" date="2021-12" db="EMBL/GenBank/DDBJ databases">
        <title>Resequencing data analysis of finger millet.</title>
        <authorList>
            <person name="Hatakeyama M."/>
            <person name="Aluri S."/>
            <person name="Balachadran M.T."/>
            <person name="Sivarajan S.R."/>
            <person name="Poveda L."/>
            <person name="Shimizu-Inatsugi R."/>
            <person name="Schlapbach R."/>
            <person name="Sreeman S.M."/>
            <person name="Shimizu K.K."/>
        </authorList>
    </citation>
    <scope>NUCLEOTIDE SEQUENCE</scope>
</reference>
<name>A0AAV5CNM1_ELECO</name>
<dbReference type="AlphaFoldDB" id="A0AAV5CNM1"/>
<dbReference type="PROSITE" id="PS50948">
    <property type="entry name" value="PAN"/>
    <property type="match status" value="1"/>
</dbReference>
<keyword evidence="3" id="KW-0472">Membrane</keyword>
<comment type="caution">
    <text evidence="5">The sequence shown here is derived from an EMBL/GenBank/DDBJ whole genome shotgun (WGS) entry which is preliminary data.</text>
</comment>
<feature type="transmembrane region" description="Helical" evidence="3">
    <location>
        <begin position="234"/>
        <end position="255"/>
    </location>
</feature>
<reference evidence="5" key="1">
    <citation type="journal article" date="2018" name="DNA Res.">
        <title>Multiple hybrid de novo genome assembly of finger millet, an orphan allotetraploid crop.</title>
        <authorList>
            <person name="Hatakeyama M."/>
            <person name="Aluri S."/>
            <person name="Balachadran M.T."/>
            <person name="Sivarajan S.R."/>
            <person name="Patrignani A."/>
            <person name="Gruter S."/>
            <person name="Poveda L."/>
            <person name="Shimizu-Inatsugi R."/>
            <person name="Baeten J."/>
            <person name="Francoijs K.J."/>
            <person name="Nataraja K.N."/>
            <person name="Reddy Y.A.N."/>
            <person name="Phadnis S."/>
            <person name="Ravikumar R.L."/>
            <person name="Schlapbach R."/>
            <person name="Sreeman S.M."/>
            <person name="Shimizu K.K."/>
        </authorList>
    </citation>
    <scope>NUCLEOTIDE SEQUENCE</scope>
</reference>
<gene>
    <name evidence="5" type="primary">ga16567</name>
    <name evidence="5" type="ORF">PR202_ga16567</name>
</gene>
<dbReference type="SMART" id="SM00473">
    <property type="entry name" value="PAN_AP"/>
    <property type="match status" value="1"/>
</dbReference>
<evidence type="ECO:0000256" key="3">
    <source>
        <dbReference type="SAM" id="Phobius"/>
    </source>
</evidence>
<evidence type="ECO:0000313" key="5">
    <source>
        <dbReference type="EMBL" id="GJM99469.1"/>
    </source>
</evidence>
<dbReference type="Pfam" id="PF08276">
    <property type="entry name" value="PAN_2"/>
    <property type="match status" value="1"/>
</dbReference>
<keyword evidence="1" id="KW-0732">Signal</keyword>